<evidence type="ECO:0000313" key="1">
    <source>
        <dbReference type="EMBL" id="EQD36021.1"/>
    </source>
</evidence>
<comment type="caution">
    <text evidence="1">The sequence shown here is derived from an EMBL/GenBank/DDBJ whole genome shotgun (WGS) entry which is preliminary data.</text>
</comment>
<accession>T0YKR9</accession>
<dbReference type="PANTHER" id="PTHR13812">
    <property type="entry name" value="KETIMINE REDUCTASE MU-CRYSTALLIN"/>
    <property type="match status" value="1"/>
</dbReference>
<dbReference type="GO" id="GO:0005737">
    <property type="term" value="C:cytoplasm"/>
    <property type="evidence" value="ECO:0007669"/>
    <property type="project" value="TreeGrafter"/>
</dbReference>
<dbReference type="Pfam" id="PF02423">
    <property type="entry name" value="OCD_Mu_crystall"/>
    <property type="match status" value="1"/>
</dbReference>
<dbReference type="EMBL" id="AUZX01013281">
    <property type="protein sequence ID" value="EQD36021.1"/>
    <property type="molecule type" value="Genomic_DNA"/>
</dbReference>
<dbReference type="SUPFAM" id="SSF51735">
    <property type="entry name" value="NAD(P)-binding Rossmann-fold domains"/>
    <property type="match status" value="1"/>
</dbReference>
<organism evidence="1">
    <name type="scientific">mine drainage metagenome</name>
    <dbReference type="NCBI Taxonomy" id="410659"/>
    <lineage>
        <taxon>unclassified sequences</taxon>
        <taxon>metagenomes</taxon>
        <taxon>ecological metagenomes</taxon>
    </lineage>
</organism>
<sequence>HQGVVALFDEDDGRLLCLMNAGPITARRTAAVSALSVALLARQDSRILAILGAGIQARAHLEAVAPTRGFSEIWLGARHPGPAQSMAERDPRCHLSPSFEAAVTMADVVVCCTDADSPVVAHQWLRPGCHVVSVGSGAELDADTVAGSK</sequence>
<reference evidence="1" key="1">
    <citation type="submission" date="2013-08" db="EMBL/GenBank/DDBJ databases">
        <authorList>
            <person name="Mendez C."/>
            <person name="Richter M."/>
            <person name="Ferrer M."/>
            <person name="Sanchez J."/>
        </authorList>
    </citation>
    <scope>NUCLEOTIDE SEQUENCE</scope>
</reference>
<name>T0YKR9_9ZZZZ</name>
<dbReference type="Gene3D" id="3.40.50.720">
    <property type="entry name" value="NAD(P)-binding Rossmann-like Domain"/>
    <property type="match status" value="1"/>
</dbReference>
<dbReference type="InterPro" id="IPR003462">
    <property type="entry name" value="ODC_Mu_crystall"/>
</dbReference>
<dbReference type="InterPro" id="IPR036291">
    <property type="entry name" value="NAD(P)-bd_dom_sf"/>
</dbReference>
<dbReference type="GO" id="GO:0042562">
    <property type="term" value="F:hormone binding"/>
    <property type="evidence" value="ECO:0007669"/>
    <property type="project" value="TreeGrafter"/>
</dbReference>
<dbReference type="PANTHER" id="PTHR13812:SF19">
    <property type="entry name" value="KETIMINE REDUCTASE MU-CRYSTALLIN"/>
    <property type="match status" value="1"/>
</dbReference>
<reference evidence="1" key="2">
    <citation type="journal article" date="2014" name="ISME J.">
        <title>Microbial stratification in low pH oxic and suboxic macroscopic growths along an acid mine drainage.</title>
        <authorList>
            <person name="Mendez-Garcia C."/>
            <person name="Mesa V."/>
            <person name="Sprenger R.R."/>
            <person name="Richter M."/>
            <person name="Diez M.S."/>
            <person name="Solano J."/>
            <person name="Bargiela R."/>
            <person name="Golyshina O.V."/>
            <person name="Manteca A."/>
            <person name="Ramos J.L."/>
            <person name="Gallego J.R."/>
            <person name="Llorente I."/>
            <person name="Martins Dos Santos V.A."/>
            <person name="Jensen O.N."/>
            <person name="Pelaez A.I."/>
            <person name="Sanchez J."/>
            <person name="Ferrer M."/>
        </authorList>
    </citation>
    <scope>NUCLEOTIDE SEQUENCE</scope>
</reference>
<feature type="non-terminal residue" evidence="1">
    <location>
        <position position="149"/>
    </location>
</feature>
<proteinExistence type="predicted"/>
<gene>
    <name evidence="1" type="ORF">B1A_18028</name>
</gene>
<feature type="non-terminal residue" evidence="1">
    <location>
        <position position="1"/>
    </location>
</feature>
<dbReference type="AlphaFoldDB" id="T0YKR9"/>
<protein>
    <submittedName>
        <fullName evidence="1">Ornithine cyclodeaminase/mu-crystallin</fullName>
    </submittedName>
</protein>